<organism evidence="1">
    <name type="scientific">uncultured Caudovirales phage</name>
    <dbReference type="NCBI Taxonomy" id="2100421"/>
    <lineage>
        <taxon>Viruses</taxon>
        <taxon>Duplodnaviria</taxon>
        <taxon>Heunggongvirae</taxon>
        <taxon>Uroviricota</taxon>
        <taxon>Caudoviricetes</taxon>
        <taxon>Peduoviridae</taxon>
        <taxon>Maltschvirus</taxon>
        <taxon>Maltschvirus maltsch</taxon>
    </lineage>
</organism>
<sequence length="246" mass="26861">MTINEVKYTLTKGLPWERLIIVKDRETHRIVVPYDAWGVVKTSTIGRVELTTAITTEGGIAISLTEEETKDLPEGLLDFDVIATMRRNPLTPDGSTTLTSPVVKGTINVSALGTVTPIEEIDYMELRLGQGEDFYRTFTWRDSAGAIVSVQNAYMQAKNSSGTIVLDLRWYATVPSENTIAALTANRRGYISPASGASLIVHISDTNPIAAGEYSFDIFVQDSVSDWSRLTKGTLVIETSISAKPA</sequence>
<evidence type="ECO:0000313" key="1">
    <source>
        <dbReference type="EMBL" id="CAB4154379.1"/>
    </source>
</evidence>
<dbReference type="EMBL" id="LR796612">
    <property type="protein sequence ID" value="CAB4154379.1"/>
    <property type="molecule type" value="Genomic_DNA"/>
</dbReference>
<gene>
    <name evidence="1" type="ORF">UFOVP629_110</name>
</gene>
<accession>A0A6J5N5L1</accession>
<reference evidence="1" key="1">
    <citation type="submission" date="2020-04" db="EMBL/GenBank/DDBJ databases">
        <authorList>
            <person name="Chiriac C."/>
            <person name="Salcher M."/>
            <person name="Ghai R."/>
            <person name="Kavagutti S V."/>
        </authorList>
    </citation>
    <scope>NUCLEOTIDE SEQUENCE</scope>
</reference>
<protein>
    <submittedName>
        <fullName evidence="1">Uncharacterized protein</fullName>
    </submittedName>
</protein>
<proteinExistence type="predicted"/>
<name>A0A6J5N5L1_9CAUD</name>